<dbReference type="EMBL" id="CAJOBJ010236079">
    <property type="protein sequence ID" value="CAF5065565.1"/>
    <property type="molecule type" value="Genomic_DNA"/>
</dbReference>
<evidence type="ECO:0000313" key="5">
    <source>
        <dbReference type="EMBL" id="CAF5068800.1"/>
    </source>
</evidence>
<dbReference type="PANTHER" id="PTHR12484">
    <property type="entry name" value="B-LYMPHOCYTE ANTIGEN-RELATED"/>
    <property type="match status" value="1"/>
</dbReference>
<organism evidence="1 6">
    <name type="scientific">Rotaria magnacalcarata</name>
    <dbReference type="NCBI Taxonomy" id="392030"/>
    <lineage>
        <taxon>Eukaryota</taxon>
        <taxon>Metazoa</taxon>
        <taxon>Spiralia</taxon>
        <taxon>Gnathifera</taxon>
        <taxon>Rotifera</taxon>
        <taxon>Eurotatoria</taxon>
        <taxon>Bdelloidea</taxon>
        <taxon>Philodinida</taxon>
        <taxon>Philodinidae</taxon>
        <taxon>Rotaria</taxon>
    </lineage>
</organism>
<name>A0A815WMT2_9BILA</name>
<evidence type="ECO:0000313" key="1">
    <source>
        <dbReference type="EMBL" id="CAF1546176.1"/>
    </source>
</evidence>
<feature type="non-terminal residue" evidence="1">
    <location>
        <position position="1"/>
    </location>
</feature>
<reference evidence="1" key="1">
    <citation type="submission" date="2021-02" db="EMBL/GenBank/DDBJ databases">
        <authorList>
            <person name="Nowell W R."/>
        </authorList>
    </citation>
    <scope>NUCLEOTIDE SEQUENCE</scope>
</reference>
<dbReference type="EMBL" id="CAJOBJ010237646">
    <property type="protein sequence ID" value="CAF5068800.1"/>
    <property type="molecule type" value="Genomic_DNA"/>
</dbReference>
<evidence type="ECO:0000313" key="4">
    <source>
        <dbReference type="EMBL" id="CAF5065565.1"/>
    </source>
</evidence>
<proteinExistence type="predicted"/>
<dbReference type="Proteomes" id="UP000681720">
    <property type="component" value="Unassembled WGS sequence"/>
</dbReference>
<protein>
    <submittedName>
        <fullName evidence="1">Uncharacterized protein</fullName>
    </submittedName>
</protein>
<accession>A0A815WMT2</accession>
<feature type="non-terminal residue" evidence="1">
    <location>
        <position position="53"/>
    </location>
</feature>
<dbReference type="Proteomes" id="UP000663855">
    <property type="component" value="Unassembled WGS sequence"/>
</dbReference>
<dbReference type="EMBL" id="CAJOBH010165660">
    <property type="protein sequence ID" value="CAF4893994.1"/>
    <property type="molecule type" value="Genomic_DNA"/>
</dbReference>
<evidence type="ECO:0000313" key="6">
    <source>
        <dbReference type="Proteomes" id="UP000663855"/>
    </source>
</evidence>
<sequence length="53" mass="6304">AMDACRNMKLMLIDDTNAAYTANIKVDFDRTRHLSDRMIKKRRIEQMKSMEIN</sequence>
<dbReference type="EMBL" id="CAJOBH010166668">
    <property type="protein sequence ID" value="CAF4897336.1"/>
    <property type="molecule type" value="Genomic_DNA"/>
</dbReference>
<gene>
    <name evidence="2" type="ORF">BYL167_LOCUS51878</name>
    <name evidence="3" type="ORF">BYL167_LOCUS52017</name>
    <name evidence="1" type="ORF">CJN711_LOCUS30055</name>
    <name evidence="4" type="ORF">GIL414_LOCUS60799</name>
    <name evidence="5" type="ORF">GIL414_LOCUS60990</name>
</gene>
<dbReference type="Pfam" id="PF25015">
    <property type="entry name" value="RBD_AKAP-17A"/>
    <property type="match status" value="1"/>
</dbReference>
<evidence type="ECO:0000313" key="2">
    <source>
        <dbReference type="EMBL" id="CAF4893994.1"/>
    </source>
</evidence>
<dbReference type="EMBL" id="CAJNOV010014311">
    <property type="protein sequence ID" value="CAF1546176.1"/>
    <property type="molecule type" value="Genomic_DNA"/>
</dbReference>
<dbReference type="AlphaFoldDB" id="A0A815WMT2"/>
<comment type="caution">
    <text evidence="1">The sequence shown here is derived from an EMBL/GenBank/DDBJ whole genome shotgun (WGS) entry which is preliminary data.</text>
</comment>
<evidence type="ECO:0000313" key="3">
    <source>
        <dbReference type="EMBL" id="CAF4897336.1"/>
    </source>
</evidence>
<dbReference type="PANTHER" id="PTHR12484:SF4">
    <property type="entry name" value="A-KINASE ANCHOR PROTEIN 17A"/>
    <property type="match status" value="1"/>
</dbReference>
<dbReference type="Proteomes" id="UP000681967">
    <property type="component" value="Unassembled WGS sequence"/>
</dbReference>
<dbReference type="InterPro" id="IPR056852">
    <property type="entry name" value="AK17A/B"/>
</dbReference>